<protein>
    <submittedName>
        <fullName evidence="3">Zn(2+)-responsive transcriptional regulator</fullName>
    </submittedName>
</protein>
<dbReference type="PRINTS" id="PR00040">
    <property type="entry name" value="HTHMERR"/>
</dbReference>
<evidence type="ECO:0000259" key="2">
    <source>
        <dbReference type="PROSITE" id="PS50937"/>
    </source>
</evidence>
<dbReference type="PANTHER" id="PTHR30204:SF92">
    <property type="entry name" value="HTH-TYPE TRANSCRIPTIONAL REGULATOR ZNTR"/>
    <property type="match status" value="1"/>
</dbReference>
<feature type="domain" description="HTH merR-type" evidence="2">
    <location>
        <begin position="1"/>
        <end position="70"/>
    </location>
</feature>
<dbReference type="CDD" id="cd04770">
    <property type="entry name" value="HTH_HMRTR"/>
    <property type="match status" value="1"/>
</dbReference>
<evidence type="ECO:0000256" key="1">
    <source>
        <dbReference type="ARBA" id="ARBA00023125"/>
    </source>
</evidence>
<dbReference type="AlphaFoldDB" id="A0A518XGA2"/>
<dbReference type="NCBIfam" id="TIGR02043">
    <property type="entry name" value="ZntR"/>
    <property type="match status" value="1"/>
</dbReference>
<dbReference type="GO" id="GO:0008270">
    <property type="term" value="F:zinc ion binding"/>
    <property type="evidence" value="ECO:0007669"/>
    <property type="project" value="InterPro"/>
</dbReference>
<dbReference type="InterPro" id="IPR047057">
    <property type="entry name" value="MerR_fam"/>
</dbReference>
<accession>A0A518XGA2</accession>
<dbReference type="RefSeq" id="WP_145889726.1">
    <property type="nucleotide sequence ID" value="NZ_CP032702.1"/>
</dbReference>
<dbReference type="SMART" id="SM00422">
    <property type="entry name" value="HTH_MERR"/>
    <property type="match status" value="1"/>
</dbReference>
<dbReference type="OrthoDB" id="9808480at2"/>
<reference evidence="3 4" key="1">
    <citation type="submission" date="2018-10" db="EMBL/GenBank/DDBJ databases">
        <title>Genome Sequencing of Pantoea dispersa DSM 32899.</title>
        <authorList>
            <person name="Nawrath M."/>
            <person name="Ottenheim C."/>
            <person name="Wilm A."/>
            <person name="Zimmermann W."/>
            <person name="Wu J.C."/>
        </authorList>
    </citation>
    <scope>NUCLEOTIDE SEQUENCE [LARGE SCALE GENOMIC DNA]</scope>
    <source>
        <strain evidence="3 4">DSM 32899</strain>
    </source>
</reference>
<sequence>MYRIGQLAKLADVTPDTIRFYEKQQMMDHEVRTQGGFRLYSDNDLQRLRFIRYGRQLGFSLESIRDLLSIRIDPEHHTCQESKAIVAKRLDEVTGMIAELQTIQRSLQRLAETCCGDRHSSACCSILEALETGSDPQTEICCRRD</sequence>
<keyword evidence="1" id="KW-0238">DNA-binding</keyword>
<name>A0A518XGA2_9GAMM</name>
<gene>
    <name evidence="3" type="ORF">D8B20_15685</name>
</gene>
<keyword evidence="4" id="KW-1185">Reference proteome</keyword>
<dbReference type="SUPFAM" id="SSF46955">
    <property type="entry name" value="Putative DNA-binding domain"/>
    <property type="match status" value="1"/>
</dbReference>
<dbReference type="KEGG" id="pdis:D8B20_15685"/>
<dbReference type="PROSITE" id="PS00552">
    <property type="entry name" value="HTH_MERR_1"/>
    <property type="match status" value="1"/>
</dbReference>
<dbReference type="NCBIfam" id="NF007069">
    <property type="entry name" value="PRK09514.1"/>
    <property type="match status" value="1"/>
</dbReference>
<dbReference type="InterPro" id="IPR009061">
    <property type="entry name" value="DNA-bd_dom_put_sf"/>
</dbReference>
<evidence type="ECO:0000313" key="3">
    <source>
        <dbReference type="EMBL" id="QDY43224.1"/>
    </source>
</evidence>
<dbReference type="InterPro" id="IPR011788">
    <property type="entry name" value="ZntR"/>
</dbReference>
<dbReference type="InterPro" id="IPR000551">
    <property type="entry name" value="MerR-type_HTH_dom"/>
</dbReference>
<dbReference type="GO" id="GO:0006351">
    <property type="term" value="P:DNA-templated transcription"/>
    <property type="evidence" value="ECO:0007669"/>
    <property type="project" value="InterPro"/>
</dbReference>
<dbReference type="Proteomes" id="UP000319411">
    <property type="component" value="Chromosome"/>
</dbReference>
<dbReference type="PROSITE" id="PS50937">
    <property type="entry name" value="HTH_MERR_2"/>
    <property type="match status" value="1"/>
</dbReference>
<dbReference type="EMBL" id="CP032702">
    <property type="protein sequence ID" value="QDY43224.1"/>
    <property type="molecule type" value="Genomic_DNA"/>
</dbReference>
<proteinExistence type="predicted"/>
<dbReference type="GO" id="GO:0003677">
    <property type="term" value="F:DNA binding"/>
    <property type="evidence" value="ECO:0007669"/>
    <property type="project" value="UniProtKB-KW"/>
</dbReference>
<dbReference type="Gene3D" id="1.10.1660.10">
    <property type="match status" value="1"/>
</dbReference>
<dbReference type="Pfam" id="PF13411">
    <property type="entry name" value="MerR_1"/>
    <property type="match status" value="1"/>
</dbReference>
<evidence type="ECO:0000313" key="4">
    <source>
        <dbReference type="Proteomes" id="UP000319411"/>
    </source>
</evidence>
<dbReference type="GO" id="GO:0003700">
    <property type="term" value="F:DNA-binding transcription factor activity"/>
    <property type="evidence" value="ECO:0007669"/>
    <property type="project" value="InterPro"/>
</dbReference>
<dbReference type="PANTHER" id="PTHR30204">
    <property type="entry name" value="REDOX-CYCLING DRUG-SENSING TRANSCRIPTIONAL ACTIVATOR SOXR"/>
    <property type="match status" value="1"/>
</dbReference>
<organism evidence="3 4">
    <name type="scientific">Candidatus Pantoea soli</name>
    <dbReference type="NCBI Taxonomy" id="3098669"/>
    <lineage>
        <taxon>Bacteria</taxon>
        <taxon>Pseudomonadati</taxon>
        <taxon>Pseudomonadota</taxon>
        <taxon>Gammaproteobacteria</taxon>
        <taxon>Enterobacterales</taxon>
        <taxon>Erwiniaceae</taxon>
        <taxon>Pantoea</taxon>
    </lineage>
</organism>